<dbReference type="InterPro" id="IPR000825">
    <property type="entry name" value="SUF_FeS_clus_asmbl_SufBD_core"/>
</dbReference>
<dbReference type="GO" id="GO:0016226">
    <property type="term" value="P:iron-sulfur cluster assembly"/>
    <property type="evidence" value="ECO:0007669"/>
    <property type="project" value="InterPro"/>
</dbReference>
<dbReference type="EMBL" id="CAJOBA010001182">
    <property type="protein sequence ID" value="CAF3581187.1"/>
    <property type="molecule type" value="Genomic_DNA"/>
</dbReference>
<evidence type="ECO:0000313" key="3">
    <source>
        <dbReference type="EMBL" id="CAF0798028.1"/>
    </source>
</evidence>
<accession>A0A8S2H5I6</accession>
<protein>
    <recommendedName>
        <fullName evidence="2">SUF system FeS cluster assembly SufBD core domain-containing protein</fullName>
    </recommendedName>
</protein>
<name>A0A8S2H5I6_9BILA</name>
<gene>
    <name evidence="3" type="ORF">OVA965_LOCUS4493</name>
    <name evidence="4" type="ORF">TMI583_LOCUS4491</name>
</gene>
<sequence length="169" mass="18409">MKYPACILAGDYATGECISVALANKDIVQDAGAKMIHLGQHTKSRIISKSVSYNGGDTRYRGLVKIARQAANSYSKVECDTLLLDQNSRTDTLPTEVIANASSLLEHEASVSAISVEQLFYLNSRGIPTTDAQHLIVMGFLEPFAKELPMEYALELNRLVKLDMEGSVG</sequence>
<evidence type="ECO:0000313" key="5">
    <source>
        <dbReference type="Proteomes" id="UP000682733"/>
    </source>
</evidence>
<organism evidence="4 5">
    <name type="scientific">Didymodactylos carnosus</name>
    <dbReference type="NCBI Taxonomy" id="1234261"/>
    <lineage>
        <taxon>Eukaryota</taxon>
        <taxon>Metazoa</taxon>
        <taxon>Spiralia</taxon>
        <taxon>Gnathifera</taxon>
        <taxon>Rotifera</taxon>
        <taxon>Eurotatoria</taxon>
        <taxon>Bdelloidea</taxon>
        <taxon>Philodinida</taxon>
        <taxon>Philodinidae</taxon>
        <taxon>Didymodactylos</taxon>
    </lineage>
</organism>
<feature type="domain" description="SUF system FeS cluster assembly SufBD core" evidence="2">
    <location>
        <begin position="1"/>
        <end position="140"/>
    </location>
</feature>
<dbReference type="InterPro" id="IPR037284">
    <property type="entry name" value="SUF_FeS_clus_asmbl_SufBD_sf"/>
</dbReference>
<dbReference type="AlphaFoldDB" id="A0A8S2H5I6"/>
<comment type="caution">
    <text evidence="4">The sequence shown here is derived from an EMBL/GenBank/DDBJ whole genome shotgun (WGS) entry which is preliminary data.</text>
</comment>
<dbReference type="Proteomes" id="UP000677228">
    <property type="component" value="Unassembled WGS sequence"/>
</dbReference>
<comment type="similarity">
    <text evidence="1">Belongs to the iron-sulfur cluster assembly SufBD family.</text>
</comment>
<dbReference type="PANTHER" id="PTHR30508">
    <property type="entry name" value="FES CLUSTER ASSEMBLY PROTEIN SUF"/>
    <property type="match status" value="1"/>
</dbReference>
<dbReference type="PANTHER" id="PTHR30508:SF1">
    <property type="entry name" value="UPF0051 PROTEIN ABCI8, CHLOROPLASTIC-RELATED"/>
    <property type="match status" value="1"/>
</dbReference>
<reference evidence="4" key="1">
    <citation type="submission" date="2021-02" db="EMBL/GenBank/DDBJ databases">
        <authorList>
            <person name="Nowell W R."/>
        </authorList>
    </citation>
    <scope>NUCLEOTIDE SEQUENCE</scope>
</reference>
<dbReference type="Pfam" id="PF01458">
    <property type="entry name" value="SUFBD_core"/>
    <property type="match status" value="1"/>
</dbReference>
<dbReference type="Proteomes" id="UP000682733">
    <property type="component" value="Unassembled WGS sequence"/>
</dbReference>
<evidence type="ECO:0000313" key="4">
    <source>
        <dbReference type="EMBL" id="CAF3581187.1"/>
    </source>
</evidence>
<proteinExistence type="inferred from homology"/>
<evidence type="ECO:0000256" key="1">
    <source>
        <dbReference type="ARBA" id="ARBA00043967"/>
    </source>
</evidence>
<evidence type="ECO:0000259" key="2">
    <source>
        <dbReference type="Pfam" id="PF01458"/>
    </source>
</evidence>
<dbReference type="SUPFAM" id="SSF101960">
    <property type="entry name" value="Stabilizer of iron transporter SufD"/>
    <property type="match status" value="1"/>
</dbReference>
<dbReference type="EMBL" id="CAJNOK010001182">
    <property type="protein sequence ID" value="CAF0798028.1"/>
    <property type="molecule type" value="Genomic_DNA"/>
</dbReference>
<dbReference type="InterPro" id="IPR055346">
    <property type="entry name" value="Fe-S_cluster_assembly_SufBD"/>
</dbReference>